<proteinExistence type="predicted"/>
<accession>A0A1D7QSC8</accession>
<gene>
    <name evidence="2" type="ORF">BBEV_0531</name>
</gene>
<dbReference type="KEGG" id="bbev:BBEV_0531"/>
<protein>
    <recommendedName>
        <fullName evidence="4">Motility protein</fullName>
    </recommendedName>
</protein>
<name>A0A1D7QSC8_9BACI</name>
<feature type="region of interest" description="Disordered" evidence="1">
    <location>
        <begin position="46"/>
        <end position="65"/>
    </location>
</feature>
<evidence type="ECO:0008006" key="4">
    <source>
        <dbReference type="Google" id="ProtNLM"/>
    </source>
</evidence>
<dbReference type="RefSeq" id="WP_069364051.1">
    <property type="nucleotide sequence ID" value="NZ_CP012502.1"/>
</dbReference>
<evidence type="ECO:0000313" key="2">
    <source>
        <dbReference type="EMBL" id="AOM81924.1"/>
    </source>
</evidence>
<keyword evidence="3" id="KW-1185">Reference proteome</keyword>
<evidence type="ECO:0000313" key="3">
    <source>
        <dbReference type="Proteomes" id="UP000094463"/>
    </source>
</evidence>
<evidence type="ECO:0000256" key="1">
    <source>
        <dbReference type="SAM" id="MobiDB-lite"/>
    </source>
</evidence>
<dbReference type="InterPro" id="IPR025906">
    <property type="entry name" value="YjfB_motility"/>
</dbReference>
<dbReference type="AlphaFoldDB" id="A0A1D7QSC8"/>
<reference evidence="2 3" key="1">
    <citation type="submission" date="2015-08" db="EMBL/GenBank/DDBJ databases">
        <title>The complete genome sequence of Bacillus beveridgei MLTeJB.</title>
        <authorList>
            <person name="Hanson T.E."/>
            <person name="Mesa C."/>
            <person name="Basesman S.M."/>
            <person name="Oremland R.S."/>
        </authorList>
    </citation>
    <scope>NUCLEOTIDE SEQUENCE [LARGE SCALE GENOMIC DNA]</scope>
    <source>
        <strain evidence="2 3">MLTeJB</strain>
    </source>
</reference>
<dbReference type="Proteomes" id="UP000094463">
    <property type="component" value="Chromosome"/>
</dbReference>
<dbReference type="STRING" id="632773.BBEV_0531"/>
<dbReference type="PATRIC" id="fig|632773.3.peg.574"/>
<dbReference type="Pfam" id="PF14070">
    <property type="entry name" value="YjfB_motility"/>
    <property type="match status" value="1"/>
</dbReference>
<dbReference type="OrthoDB" id="1924973at2"/>
<dbReference type="EMBL" id="CP012502">
    <property type="protein sequence ID" value="AOM81924.1"/>
    <property type="molecule type" value="Genomic_DNA"/>
</dbReference>
<organism evidence="2 3">
    <name type="scientific">Salisediminibacterium beveridgei</name>
    <dbReference type="NCBI Taxonomy" id="632773"/>
    <lineage>
        <taxon>Bacteria</taxon>
        <taxon>Bacillati</taxon>
        <taxon>Bacillota</taxon>
        <taxon>Bacilli</taxon>
        <taxon>Bacillales</taxon>
        <taxon>Bacillaceae</taxon>
        <taxon>Salisediminibacterium</taxon>
    </lineage>
</organism>
<sequence length="65" mass="6922">MDIAMMSIAMHQGQAQQQASMAVMKKSMALAKGQTEVLEKLMDSADLQAPQASHPHLGGKLDVSV</sequence>